<keyword evidence="9" id="KW-1185">Reference proteome</keyword>
<dbReference type="Gene3D" id="2.160.20.70">
    <property type="match status" value="1"/>
</dbReference>
<evidence type="ECO:0000256" key="4">
    <source>
        <dbReference type="ARBA" id="ARBA00022990"/>
    </source>
</evidence>
<dbReference type="InterPro" id="IPR017901">
    <property type="entry name" value="C-CAP_CF_C-like"/>
</dbReference>
<name>C1DZ23_MICCC</name>
<keyword evidence="3" id="KW-0963">Cytoplasm</keyword>
<dbReference type="InterPro" id="IPR012945">
    <property type="entry name" value="Tubulin-bd_cofactor_C_dom"/>
</dbReference>
<dbReference type="eggNOG" id="KOG2512">
    <property type="taxonomic scope" value="Eukaryota"/>
</dbReference>
<comment type="subcellular location">
    <subcellularLocation>
        <location evidence="1">Cytoplasm</location>
    </subcellularLocation>
</comment>
<dbReference type="InterPro" id="IPR027684">
    <property type="entry name" value="TBCC"/>
</dbReference>
<dbReference type="Pfam" id="PF16752">
    <property type="entry name" value="TBCC_N"/>
    <property type="match status" value="1"/>
</dbReference>
<evidence type="ECO:0000256" key="5">
    <source>
        <dbReference type="ARBA" id="ARBA00026055"/>
    </source>
</evidence>
<comment type="similarity">
    <text evidence="2">Belongs to the TBCC family.</text>
</comment>
<dbReference type="AlphaFoldDB" id="C1DZ23"/>
<dbReference type="EMBL" id="CP001323">
    <property type="protein sequence ID" value="ACO61040.1"/>
    <property type="molecule type" value="Genomic_DNA"/>
</dbReference>
<dbReference type="RefSeq" id="XP_002499782.1">
    <property type="nucleotide sequence ID" value="XM_002499736.1"/>
</dbReference>
<evidence type="ECO:0000313" key="9">
    <source>
        <dbReference type="Proteomes" id="UP000002009"/>
    </source>
</evidence>
<keyword evidence="4" id="KW-0007">Acetylation</keyword>
<reference evidence="8 9" key="1">
    <citation type="journal article" date="2009" name="Science">
        <title>Green evolution and dynamic adaptations revealed by genomes of the marine picoeukaryotes Micromonas.</title>
        <authorList>
            <person name="Worden A.Z."/>
            <person name="Lee J.H."/>
            <person name="Mock T."/>
            <person name="Rouze P."/>
            <person name="Simmons M.P."/>
            <person name="Aerts A.L."/>
            <person name="Allen A.E."/>
            <person name="Cuvelier M.L."/>
            <person name="Derelle E."/>
            <person name="Everett M.V."/>
            <person name="Foulon E."/>
            <person name="Grimwood J."/>
            <person name="Gundlach H."/>
            <person name="Henrissat B."/>
            <person name="Napoli C."/>
            <person name="McDonald S.M."/>
            <person name="Parker M.S."/>
            <person name="Rombauts S."/>
            <person name="Salamov A."/>
            <person name="Von Dassow P."/>
            <person name="Badger J.H."/>
            <person name="Coutinho P.M."/>
            <person name="Demir E."/>
            <person name="Dubchak I."/>
            <person name="Gentemann C."/>
            <person name="Eikrem W."/>
            <person name="Gready J.E."/>
            <person name="John U."/>
            <person name="Lanier W."/>
            <person name="Lindquist E.A."/>
            <person name="Lucas S."/>
            <person name="Mayer K.F."/>
            <person name="Moreau H."/>
            <person name="Not F."/>
            <person name="Otillar R."/>
            <person name="Panaud O."/>
            <person name="Pangilinan J."/>
            <person name="Paulsen I."/>
            <person name="Piegu B."/>
            <person name="Poliakov A."/>
            <person name="Robbens S."/>
            <person name="Schmutz J."/>
            <person name="Toulza E."/>
            <person name="Wyss T."/>
            <person name="Zelensky A."/>
            <person name="Zhou K."/>
            <person name="Armbrust E.V."/>
            <person name="Bhattacharya D."/>
            <person name="Goodenough U.W."/>
            <person name="Van de Peer Y."/>
            <person name="Grigoriev I.V."/>
        </authorList>
    </citation>
    <scope>NUCLEOTIDE SEQUENCE [LARGE SCALE GENOMIC DNA]</scope>
    <source>
        <strain evidence="9">RCC299 / NOUM17</strain>
    </source>
</reference>
<dbReference type="PANTHER" id="PTHR15139:SF0">
    <property type="entry name" value="TUBULIN-SPECIFIC CHAPERONE C"/>
    <property type="match status" value="1"/>
</dbReference>
<dbReference type="InParanoid" id="C1DZ23"/>
<evidence type="ECO:0000256" key="1">
    <source>
        <dbReference type="ARBA" id="ARBA00004496"/>
    </source>
</evidence>
<dbReference type="OrthoDB" id="194775at2759"/>
<gene>
    <name evidence="8" type="ORF">MICPUN_55745</name>
</gene>
<comment type="subunit">
    <text evidence="5">Supercomplex made of cofactors A to E. Cofactors A and D function by capturing and stabilizing tubulin in a quasi-native conformation. Cofactor E binds to the cofactor D-tubulin complex; interaction with cofactor C then causes the release of tubulin polypeptides that are committed to the native state.</text>
</comment>
<accession>C1DZ23</accession>
<feature type="compositionally biased region" description="Low complexity" evidence="6">
    <location>
        <begin position="185"/>
        <end position="194"/>
    </location>
</feature>
<evidence type="ECO:0000256" key="3">
    <source>
        <dbReference type="ARBA" id="ARBA00022490"/>
    </source>
</evidence>
<feature type="domain" description="C-CAP/cofactor C-like" evidence="7">
    <location>
        <begin position="188"/>
        <end position="347"/>
    </location>
</feature>
<dbReference type="Gene3D" id="1.20.58.1250">
    <property type="entry name" value="Tubulin Binding Cofactor C, N-terminal domain"/>
    <property type="match status" value="1"/>
</dbReference>
<dbReference type="InterPro" id="IPR038397">
    <property type="entry name" value="TBCC_N_sf"/>
</dbReference>
<proteinExistence type="inferred from homology"/>
<feature type="region of interest" description="Disordered" evidence="6">
    <location>
        <begin position="154"/>
        <end position="173"/>
    </location>
</feature>
<protein>
    <recommendedName>
        <fullName evidence="7">C-CAP/cofactor C-like domain-containing protein</fullName>
    </recommendedName>
</protein>
<feature type="compositionally biased region" description="Basic and acidic residues" evidence="6">
    <location>
        <begin position="157"/>
        <end position="171"/>
    </location>
</feature>
<evidence type="ECO:0000256" key="6">
    <source>
        <dbReference type="SAM" id="MobiDB-lite"/>
    </source>
</evidence>
<dbReference type="Proteomes" id="UP000002009">
    <property type="component" value="Chromosome 2"/>
</dbReference>
<evidence type="ECO:0000256" key="2">
    <source>
        <dbReference type="ARBA" id="ARBA00008848"/>
    </source>
</evidence>
<dbReference type="InterPro" id="IPR031925">
    <property type="entry name" value="TBCC_N"/>
</dbReference>
<feature type="region of interest" description="Disordered" evidence="6">
    <location>
        <begin position="185"/>
        <end position="212"/>
    </location>
</feature>
<dbReference type="STRING" id="296587.C1DZ23"/>
<dbReference type="InterPro" id="IPR016098">
    <property type="entry name" value="CAP/MinC_C"/>
</dbReference>
<evidence type="ECO:0000313" key="8">
    <source>
        <dbReference type="EMBL" id="ACO61040.1"/>
    </source>
</evidence>
<dbReference type="PROSITE" id="PS51329">
    <property type="entry name" value="C_CAP_COFACTOR_C"/>
    <property type="match status" value="1"/>
</dbReference>
<dbReference type="OMA" id="YFQHEIT"/>
<dbReference type="PANTHER" id="PTHR15139">
    <property type="entry name" value="TUBULIN FOLDING COFACTOR C"/>
    <property type="match status" value="1"/>
</dbReference>
<dbReference type="GO" id="GO:0015631">
    <property type="term" value="F:tubulin binding"/>
    <property type="evidence" value="ECO:0007669"/>
    <property type="project" value="InterPro"/>
</dbReference>
<dbReference type="GeneID" id="8240977"/>
<dbReference type="KEGG" id="mis:MICPUN_55745"/>
<sequence>MDAEVSVPNDGGDQAKMEAKRVQMMDRLAAIEEARKADADARRAELDAAADPRENIRSFLAGFEERKARVEGEVNSHRSAVGTPDAKPADDLRAALDALQADVIAIERSVAEASYFLPAYDSRACTAAVDHLKKTVADATAELLPRKKFTFSKKKKEATASKPDSEKKETDDVAAQLARIGIRTTMMTTTSGTSGPKGSKEDEGPGVRNRTGETVVVDASSAVGDFELKRLVDCEVYLCNLEPLDAVRACDLRNTRVYVGPVAGSVLLHGADACEFHLCARQVRIHDATNGTSFYVRTASGPIIEHSSDVRFAPYAFGYPGIDEAMEKAGFGGADPGKWREVEDFGWIKQVASPNWRILAESERVPPPKPPSIDAT</sequence>
<dbReference type="FunCoup" id="C1DZ23">
    <property type="interactions" value="1410"/>
</dbReference>
<dbReference type="Pfam" id="PF07986">
    <property type="entry name" value="TBCC"/>
    <property type="match status" value="1"/>
</dbReference>
<organism evidence="8 9">
    <name type="scientific">Micromonas commoda (strain RCC299 / NOUM17 / CCMP2709)</name>
    <name type="common">Picoplanktonic green alga</name>
    <dbReference type="NCBI Taxonomy" id="296587"/>
    <lineage>
        <taxon>Eukaryota</taxon>
        <taxon>Viridiplantae</taxon>
        <taxon>Chlorophyta</taxon>
        <taxon>Mamiellophyceae</taxon>
        <taxon>Mamiellales</taxon>
        <taxon>Mamiellaceae</taxon>
        <taxon>Micromonas</taxon>
    </lineage>
</organism>
<dbReference type="GO" id="GO:0007021">
    <property type="term" value="P:tubulin complex assembly"/>
    <property type="evidence" value="ECO:0007669"/>
    <property type="project" value="TreeGrafter"/>
</dbReference>
<evidence type="ECO:0000259" key="7">
    <source>
        <dbReference type="PROSITE" id="PS51329"/>
    </source>
</evidence>
<dbReference type="GO" id="GO:0005737">
    <property type="term" value="C:cytoplasm"/>
    <property type="evidence" value="ECO:0007669"/>
    <property type="project" value="UniProtKB-SubCell"/>
</dbReference>
<dbReference type="GO" id="GO:0007023">
    <property type="term" value="P:post-chaperonin tubulin folding pathway"/>
    <property type="evidence" value="ECO:0007669"/>
    <property type="project" value="InterPro"/>
</dbReference>